<feature type="transmembrane region" description="Helical" evidence="2">
    <location>
        <begin position="160"/>
        <end position="183"/>
    </location>
</feature>
<dbReference type="RefSeq" id="WP_194424384.1">
    <property type="nucleotide sequence ID" value="NZ_BAAAPT010000002.1"/>
</dbReference>
<evidence type="ECO:0000313" key="4">
    <source>
        <dbReference type="Proteomes" id="UP001291912"/>
    </source>
</evidence>
<sequence length="198" mass="21404">MTAPEQSGSRPRPQFGEYATPEEQRRRIRQPDATWDLDSGRHTASAPPAHTPSAAPAPAASAGEDSIDADLKRRRRFADRVITVGLLVYGLFNVLTSIPLFTDYSAYADTLFEMMGLEATLGDPDGARIWGLAAAIVLGLGWLATALLSWANLRRGRISWWIPLVGALVFSFASGLLLTVPLFSDPAVWDLLVQNAGG</sequence>
<comment type="caution">
    <text evidence="3">The sequence shown here is derived from an EMBL/GenBank/DDBJ whole genome shotgun (WGS) entry which is preliminary data.</text>
</comment>
<evidence type="ECO:0000256" key="1">
    <source>
        <dbReference type="SAM" id="MobiDB-lite"/>
    </source>
</evidence>
<name>A0ABU5N712_9MICO</name>
<keyword evidence="2" id="KW-1133">Transmembrane helix</keyword>
<dbReference type="Pfam" id="PF19779">
    <property type="entry name" value="DUF6264"/>
    <property type="match status" value="1"/>
</dbReference>
<feature type="transmembrane region" description="Helical" evidence="2">
    <location>
        <begin position="127"/>
        <end position="148"/>
    </location>
</feature>
<evidence type="ECO:0000313" key="3">
    <source>
        <dbReference type="EMBL" id="MDZ8161870.1"/>
    </source>
</evidence>
<proteinExistence type="predicted"/>
<keyword evidence="2" id="KW-0812">Transmembrane</keyword>
<feature type="transmembrane region" description="Helical" evidence="2">
    <location>
        <begin position="81"/>
        <end position="107"/>
    </location>
</feature>
<reference evidence="3 4" key="1">
    <citation type="submission" date="2023-10" db="EMBL/GenBank/DDBJ databases">
        <title>Microbacterium xanthum sp. nov., isolated from seaweed.</title>
        <authorList>
            <person name="Lee S.D."/>
        </authorList>
    </citation>
    <scope>NUCLEOTIDE SEQUENCE [LARGE SCALE GENOMIC DNA]</scope>
    <source>
        <strain evidence="3 4">KCTC 19124</strain>
    </source>
</reference>
<feature type="compositionally biased region" description="Low complexity" evidence="1">
    <location>
        <begin position="42"/>
        <end position="62"/>
    </location>
</feature>
<accession>A0ABU5N712</accession>
<dbReference type="EMBL" id="JAWJYN010000002">
    <property type="protein sequence ID" value="MDZ8161870.1"/>
    <property type="molecule type" value="Genomic_DNA"/>
</dbReference>
<evidence type="ECO:0000256" key="2">
    <source>
        <dbReference type="SAM" id="Phobius"/>
    </source>
</evidence>
<organism evidence="3 4">
    <name type="scientific">Microbacterium aquimaris</name>
    <dbReference type="NCBI Taxonomy" id="459816"/>
    <lineage>
        <taxon>Bacteria</taxon>
        <taxon>Bacillati</taxon>
        <taxon>Actinomycetota</taxon>
        <taxon>Actinomycetes</taxon>
        <taxon>Micrococcales</taxon>
        <taxon>Microbacteriaceae</taxon>
        <taxon>Microbacterium</taxon>
    </lineage>
</organism>
<dbReference type="Proteomes" id="UP001291912">
    <property type="component" value="Unassembled WGS sequence"/>
</dbReference>
<feature type="region of interest" description="Disordered" evidence="1">
    <location>
        <begin position="1"/>
        <end position="65"/>
    </location>
</feature>
<keyword evidence="2" id="KW-0472">Membrane</keyword>
<dbReference type="InterPro" id="IPR046231">
    <property type="entry name" value="DUF6264"/>
</dbReference>
<gene>
    <name evidence="3" type="ORF">R2Q92_08445</name>
</gene>
<protein>
    <submittedName>
        <fullName evidence="3">DUF6264 family protein</fullName>
    </submittedName>
</protein>
<keyword evidence="4" id="KW-1185">Reference proteome</keyword>